<evidence type="ECO:0000256" key="4">
    <source>
        <dbReference type="ARBA" id="ARBA00022452"/>
    </source>
</evidence>
<evidence type="ECO:0000313" key="9">
    <source>
        <dbReference type="EMBL" id="QNP52363.1"/>
    </source>
</evidence>
<feature type="coiled-coil region" evidence="8">
    <location>
        <begin position="162"/>
        <end position="189"/>
    </location>
</feature>
<protein>
    <submittedName>
        <fullName evidence="9">TolC family protein</fullName>
    </submittedName>
</protein>
<dbReference type="EMBL" id="CP060784">
    <property type="protein sequence ID" value="QNP52363.1"/>
    <property type="molecule type" value="Genomic_DNA"/>
</dbReference>
<reference evidence="9 10" key="1">
    <citation type="submission" date="2020-08" db="EMBL/GenBank/DDBJ databases">
        <title>Genome sequence of Hymenobacter qilianensis JCM 19763T.</title>
        <authorList>
            <person name="Hyun D.-W."/>
            <person name="Bae J.-W."/>
        </authorList>
    </citation>
    <scope>NUCLEOTIDE SEQUENCE [LARGE SCALE GENOMIC DNA]</scope>
    <source>
        <strain evidence="9 10">JCM 19763</strain>
    </source>
</reference>
<comment type="subcellular location">
    <subcellularLocation>
        <location evidence="1">Cell outer membrane</location>
    </subcellularLocation>
</comment>
<dbReference type="Gene3D" id="1.20.1600.10">
    <property type="entry name" value="Outer membrane efflux proteins (OEP)"/>
    <property type="match status" value="1"/>
</dbReference>
<evidence type="ECO:0000256" key="2">
    <source>
        <dbReference type="ARBA" id="ARBA00007613"/>
    </source>
</evidence>
<keyword evidence="4" id="KW-1134">Transmembrane beta strand</keyword>
<dbReference type="InterPro" id="IPR003423">
    <property type="entry name" value="OMP_efflux"/>
</dbReference>
<keyword evidence="10" id="KW-1185">Reference proteome</keyword>
<accession>A0A7H0GVP7</accession>
<sequence>MPLTNSIPTLKLSFLPKWVWACLFGCLYSLGAQGQQRWTLADCLAFAQTHNLQVQQAGLLQDKSVVQQQAAKNAALPTLHARVRTAGNWGFLIDPSTNELSDEFNFGNQAALNFNLNVVNGHATAYQGRLRRDQVAAATYDYQASSNALTVQILNAYLQVLLGQEQLRNAQQREEYAQEQERKVQAQVNKGVLSKRDLLHLQAQVSAESLLRVRAENSVEKALFALAQVVGLPFNESMAVQPVEIPTTWQTTSLATPEALVISATSLPDVKAAQAKVEAAQAAAQLGRALYKPSLALTAQLATRTSNYKPGGFDTQVLDNLNRRVGLALNVPVFNRFQLRTTDQLAKLEVESAKLAYQQVERDLKGKIMGVWLEYRAAAKTYQALAQQYALISEEHRYGAKLLELGGISAVEYSLTRSRLATAQSELVLAKYDCFFKQTLVGFYQGNGLPVGL</sequence>
<keyword evidence="6" id="KW-0472">Membrane</keyword>
<keyword evidence="7" id="KW-0998">Cell outer membrane</keyword>
<comment type="similarity">
    <text evidence="2">Belongs to the outer membrane factor (OMF) (TC 1.B.17) family.</text>
</comment>
<dbReference type="SUPFAM" id="SSF56954">
    <property type="entry name" value="Outer membrane efflux proteins (OEP)"/>
    <property type="match status" value="1"/>
</dbReference>
<organism evidence="9 10">
    <name type="scientific">Hymenobacter qilianensis</name>
    <dbReference type="NCBI Taxonomy" id="1385715"/>
    <lineage>
        <taxon>Bacteria</taxon>
        <taxon>Pseudomonadati</taxon>
        <taxon>Bacteroidota</taxon>
        <taxon>Cytophagia</taxon>
        <taxon>Cytophagales</taxon>
        <taxon>Hymenobacteraceae</taxon>
        <taxon>Hymenobacter</taxon>
    </lineage>
</organism>
<evidence type="ECO:0000256" key="1">
    <source>
        <dbReference type="ARBA" id="ARBA00004442"/>
    </source>
</evidence>
<evidence type="ECO:0000256" key="8">
    <source>
        <dbReference type="SAM" id="Coils"/>
    </source>
</evidence>
<dbReference type="PANTHER" id="PTHR30026:SF20">
    <property type="entry name" value="OUTER MEMBRANE PROTEIN TOLC"/>
    <property type="match status" value="1"/>
</dbReference>
<dbReference type="AlphaFoldDB" id="A0A7H0GVP7"/>
<name>A0A7H0GVP7_9BACT</name>
<evidence type="ECO:0000313" key="10">
    <source>
        <dbReference type="Proteomes" id="UP000516093"/>
    </source>
</evidence>
<evidence type="ECO:0000256" key="7">
    <source>
        <dbReference type="ARBA" id="ARBA00023237"/>
    </source>
</evidence>
<dbReference type="GO" id="GO:1990281">
    <property type="term" value="C:efflux pump complex"/>
    <property type="evidence" value="ECO:0007669"/>
    <property type="project" value="TreeGrafter"/>
</dbReference>
<keyword evidence="5" id="KW-0812">Transmembrane</keyword>
<proteinExistence type="inferred from homology"/>
<dbReference type="Pfam" id="PF02321">
    <property type="entry name" value="OEP"/>
    <property type="match status" value="2"/>
</dbReference>
<dbReference type="Proteomes" id="UP000516093">
    <property type="component" value="Chromosome"/>
</dbReference>
<keyword evidence="8" id="KW-0175">Coiled coil</keyword>
<dbReference type="GO" id="GO:0009279">
    <property type="term" value="C:cell outer membrane"/>
    <property type="evidence" value="ECO:0007669"/>
    <property type="project" value="UniProtKB-SubCell"/>
</dbReference>
<dbReference type="GO" id="GO:0015288">
    <property type="term" value="F:porin activity"/>
    <property type="evidence" value="ECO:0007669"/>
    <property type="project" value="TreeGrafter"/>
</dbReference>
<dbReference type="RefSeq" id="WP_187732620.1">
    <property type="nucleotide sequence ID" value="NZ_CP060784.1"/>
</dbReference>
<dbReference type="PANTHER" id="PTHR30026">
    <property type="entry name" value="OUTER MEMBRANE PROTEIN TOLC"/>
    <property type="match status" value="1"/>
</dbReference>
<evidence type="ECO:0000256" key="6">
    <source>
        <dbReference type="ARBA" id="ARBA00023136"/>
    </source>
</evidence>
<dbReference type="KEGG" id="hqi:H9L05_00710"/>
<evidence type="ECO:0000256" key="3">
    <source>
        <dbReference type="ARBA" id="ARBA00022448"/>
    </source>
</evidence>
<dbReference type="InterPro" id="IPR051906">
    <property type="entry name" value="TolC-like"/>
</dbReference>
<dbReference type="GO" id="GO:0015562">
    <property type="term" value="F:efflux transmembrane transporter activity"/>
    <property type="evidence" value="ECO:0007669"/>
    <property type="project" value="InterPro"/>
</dbReference>
<gene>
    <name evidence="9" type="ORF">H9L05_00710</name>
</gene>
<keyword evidence="3" id="KW-0813">Transport</keyword>
<evidence type="ECO:0000256" key="5">
    <source>
        <dbReference type="ARBA" id="ARBA00022692"/>
    </source>
</evidence>